<evidence type="ECO:0000256" key="3">
    <source>
        <dbReference type="ARBA" id="ARBA00022475"/>
    </source>
</evidence>
<dbReference type="AlphaFoldDB" id="A0A267MHH2"/>
<dbReference type="SUPFAM" id="SSF52540">
    <property type="entry name" value="P-loop containing nucleoside triphosphate hydrolases"/>
    <property type="match status" value="1"/>
</dbReference>
<dbReference type="Pfam" id="PF00664">
    <property type="entry name" value="ABC_membrane"/>
    <property type="match status" value="1"/>
</dbReference>
<name>A0A267MHH2_9FIRM</name>
<gene>
    <name evidence="12" type="ORF">CCE28_12640</name>
</gene>
<accession>A0A267MHH2</accession>
<feature type="transmembrane region" description="Helical" evidence="9">
    <location>
        <begin position="238"/>
        <end position="261"/>
    </location>
</feature>
<evidence type="ECO:0000259" key="11">
    <source>
        <dbReference type="PROSITE" id="PS50929"/>
    </source>
</evidence>
<evidence type="ECO:0000256" key="9">
    <source>
        <dbReference type="SAM" id="Phobius"/>
    </source>
</evidence>
<dbReference type="EMBL" id="NIBG01000010">
    <property type="protein sequence ID" value="PAB59024.1"/>
    <property type="molecule type" value="Genomic_DNA"/>
</dbReference>
<evidence type="ECO:0000256" key="4">
    <source>
        <dbReference type="ARBA" id="ARBA00022692"/>
    </source>
</evidence>
<dbReference type="Gene3D" id="3.40.50.300">
    <property type="entry name" value="P-loop containing nucleotide triphosphate hydrolases"/>
    <property type="match status" value="1"/>
</dbReference>
<dbReference type="InterPro" id="IPR011527">
    <property type="entry name" value="ABC1_TM_dom"/>
</dbReference>
<evidence type="ECO:0000256" key="5">
    <source>
        <dbReference type="ARBA" id="ARBA00022741"/>
    </source>
</evidence>
<dbReference type="PANTHER" id="PTHR43394">
    <property type="entry name" value="ATP-DEPENDENT PERMEASE MDL1, MITOCHONDRIAL"/>
    <property type="match status" value="1"/>
</dbReference>
<keyword evidence="2" id="KW-0813">Transport</keyword>
<dbReference type="InterPro" id="IPR003593">
    <property type="entry name" value="AAA+_ATPase"/>
</dbReference>
<keyword evidence="5" id="KW-0547">Nucleotide-binding</keyword>
<feature type="transmembrane region" description="Helical" evidence="9">
    <location>
        <begin position="129"/>
        <end position="152"/>
    </location>
</feature>
<dbReference type="PROSITE" id="PS50929">
    <property type="entry name" value="ABC_TM1F"/>
    <property type="match status" value="1"/>
</dbReference>
<dbReference type="Proteomes" id="UP000216024">
    <property type="component" value="Unassembled WGS sequence"/>
</dbReference>
<dbReference type="GO" id="GO:0005886">
    <property type="term" value="C:plasma membrane"/>
    <property type="evidence" value="ECO:0007669"/>
    <property type="project" value="UniProtKB-SubCell"/>
</dbReference>
<keyword evidence="4 9" id="KW-0812">Transmembrane</keyword>
<dbReference type="CDD" id="cd18548">
    <property type="entry name" value="ABC_6TM_Tm287_like"/>
    <property type="match status" value="1"/>
</dbReference>
<sequence length="578" mass="64471">MDNLKFVFNYVKKYKKEIILGPFLLILASALDLLQPFLMSSIIDVGIPNKDVNLIKNIGITMVILVGLSLLAGIISNILAAVASQSVATDLRNDTFKKLLSLSYRNLDDLDTGKTITIMTNDITQVQNLILITLNMFIKAPILAIGSVIMAFVTSKDLSWILLVVIPIIFIFIFSILKRAYPLYMAVQKTIDKFNAYIEENLSGIRLVKAFVSYRYEEKKFNNINEKLRNANLKANRFIILILPVIMLIINFSTISILWFGGKYVIDGRMDIGQIMAFNNYLLQILASIMILGMLFITLSRAQASMERIKEFTEIENTDFEDSNPVNKLSSKGSISFKDVSFSYSKDKEKCILKKLNFQIDSGETVGIIGSTGSGKTTLANLIAGLYEPTIGEIYLGDKEVKTIHKEDLRSHVGLAPQKAFLFSGSIEENLYLSNENASSDDLEKAAIISDAIEFINQKPDKFNYFIEEEGNNLSGGQKQRLNIARAVVKNPSILILDDSTSAVDAQTEVNIHSNIKKYMNSTTNLIITQKISSILDADKIIVLNKGKIDGIGTHNDLLENSHVYKSIYDSQIGKDVS</sequence>
<comment type="subcellular location">
    <subcellularLocation>
        <location evidence="1">Cell membrane</location>
        <topology evidence="1">Multi-pass membrane protein</topology>
    </subcellularLocation>
</comment>
<keyword evidence="7 9" id="KW-1133">Transmembrane helix</keyword>
<keyword evidence="8 9" id="KW-0472">Membrane</keyword>
<dbReference type="PROSITE" id="PS50893">
    <property type="entry name" value="ABC_TRANSPORTER_2"/>
    <property type="match status" value="1"/>
</dbReference>
<dbReference type="FunFam" id="3.40.50.300:FF:000221">
    <property type="entry name" value="Multidrug ABC transporter ATP-binding protein"/>
    <property type="match status" value="1"/>
</dbReference>
<reference evidence="12 13" key="1">
    <citation type="submission" date="2017-06" db="EMBL/GenBank/DDBJ databases">
        <title>Draft genome sequence of anaerobic fermentative bacterium Anaeromicrobium sediminis DY2726D isolated from West Pacific Ocean sediments.</title>
        <authorList>
            <person name="Zeng X."/>
        </authorList>
    </citation>
    <scope>NUCLEOTIDE SEQUENCE [LARGE SCALE GENOMIC DNA]</scope>
    <source>
        <strain evidence="12 13">DY2726D</strain>
    </source>
</reference>
<keyword evidence="3" id="KW-1003">Cell membrane</keyword>
<dbReference type="InterPro" id="IPR003439">
    <property type="entry name" value="ABC_transporter-like_ATP-bd"/>
</dbReference>
<keyword evidence="6" id="KW-0067">ATP-binding</keyword>
<feature type="domain" description="ABC transmembrane type-1" evidence="11">
    <location>
        <begin position="19"/>
        <end position="301"/>
    </location>
</feature>
<evidence type="ECO:0000256" key="7">
    <source>
        <dbReference type="ARBA" id="ARBA00022989"/>
    </source>
</evidence>
<feature type="transmembrane region" description="Helical" evidence="9">
    <location>
        <begin position="281"/>
        <end position="300"/>
    </location>
</feature>
<dbReference type="GO" id="GO:0015421">
    <property type="term" value="F:ABC-type oligopeptide transporter activity"/>
    <property type="evidence" value="ECO:0007669"/>
    <property type="project" value="TreeGrafter"/>
</dbReference>
<dbReference type="GO" id="GO:0005524">
    <property type="term" value="F:ATP binding"/>
    <property type="evidence" value="ECO:0007669"/>
    <property type="project" value="UniProtKB-KW"/>
</dbReference>
<evidence type="ECO:0000256" key="2">
    <source>
        <dbReference type="ARBA" id="ARBA00022448"/>
    </source>
</evidence>
<dbReference type="OrthoDB" id="9762778at2"/>
<dbReference type="SUPFAM" id="SSF90123">
    <property type="entry name" value="ABC transporter transmembrane region"/>
    <property type="match status" value="1"/>
</dbReference>
<evidence type="ECO:0008006" key="14">
    <source>
        <dbReference type="Google" id="ProtNLM"/>
    </source>
</evidence>
<dbReference type="GO" id="GO:0016887">
    <property type="term" value="F:ATP hydrolysis activity"/>
    <property type="evidence" value="ECO:0007669"/>
    <property type="project" value="InterPro"/>
</dbReference>
<feature type="transmembrane region" description="Helical" evidence="9">
    <location>
        <begin position="18"/>
        <end position="38"/>
    </location>
</feature>
<feature type="transmembrane region" description="Helical" evidence="9">
    <location>
        <begin position="58"/>
        <end position="82"/>
    </location>
</feature>
<dbReference type="InterPro" id="IPR039421">
    <property type="entry name" value="Type_1_exporter"/>
</dbReference>
<dbReference type="SMART" id="SM00382">
    <property type="entry name" value="AAA"/>
    <property type="match status" value="1"/>
</dbReference>
<dbReference type="Gene3D" id="1.20.1560.10">
    <property type="entry name" value="ABC transporter type 1, transmembrane domain"/>
    <property type="match status" value="1"/>
</dbReference>
<evidence type="ECO:0000259" key="10">
    <source>
        <dbReference type="PROSITE" id="PS50893"/>
    </source>
</evidence>
<evidence type="ECO:0000256" key="8">
    <source>
        <dbReference type="ARBA" id="ARBA00023136"/>
    </source>
</evidence>
<evidence type="ECO:0000313" key="12">
    <source>
        <dbReference type="EMBL" id="PAB59024.1"/>
    </source>
</evidence>
<dbReference type="Pfam" id="PF00005">
    <property type="entry name" value="ABC_tran"/>
    <property type="match status" value="1"/>
</dbReference>
<organism evidence="12 13">
    <name type="scientific">Anaeromicrobium sediminis</name>
    <dbReference type="NCBI Taxonomy" id="1478221"/>
    <lineage>
        <taxon>Bacteria</taxon>
        <taxon>Bacillati</taxon>
        <taxon>Bacillota</taxon>
        <taxon>Clostridia</taxon>
        <taxon>Peptostreptococcales</taxon>
        <taxon>Thermotaleaceae</taxon>
        <taxon>Anaeromicrobium</taxon>
    </lineage>
</organism>
<dbReference type="InterPro" id="IPR027417">
    <property type="entry name" value="P-loop_NTPase"/>
</dbReference>
<proteinExistence type="predicted"/>
<evidence type="ECO:0000256" key="6">
    <source>
        <dbReference type="ARBA" id="ARBA00022840"/>
    </source>
</evidence>
<evidence type="ECO:0000256" key="1">
    <source>
        <dbReference type="ARBA" id="ARBA00004651"/>
    </source>
</evidence>
<keyword evidence="13" id="KW-1185">Reference proteome</keyword>
<dbReference type="PANTHER" id="PTHR43394:SF1">
    <property type="entry name" value="ATP-BINDING CASSETTE SUB-FAMILY B MEMBER 10, MITOCHONDRIAL"/>
    <property type="match status" value="1"/>
</dbReference>
<dbReference type="InterPro" id="IPR036640">
    <property type="entry name" value="ABC1_TM_sf"/>
</dbReference>
<evidence type="ECO:0000313" key="13">
    <source>
        <dbReference type="Proteomes" id="UP000216024"/>
    </source>
</evidence>
<comment type="caution">
    <text evidence="12">The sequence shown here is derived from an EMBL/GenBank/DDBJ whole genome shotgun (WGS) entry which is preliminary data.</text>
</comment>
<protein>
    <recommendedName>
        <fullName evidence="14">Multidrug ABC transporter ATP-binding protein</fullName>
    </recommendedName>
</protein>
<feature type="domain" description="ABC transporter" evidence="10">
    <location>
        <begin position="335"/>
        <end position="571"/>
    </location>
</feature>
<dbReference type="PROSITE" id="PS00211">
    <property type="entry name" value="ABC_TRANSPORTER_1"/>
    <property type="match status" value="1"/>
</dbReference>
<dbReference type="InterPro" id="IPR017871">
    <property type="entry name" value="ABC_transporter-like_CS"/>
</dbReference>
<feature type="transmembrane region" description="Helical" evidence="9">
    <location>
        <begin position="158"/>
        <end position="177"/>
    </location>
</feature>